<dbReference type="VEuPathDB" id="ToxoDB:EAH_00063910"/>
<evidence type="ECO:0000256" key="1">
    <source>
        <dbReference type="SAM" id="MobiDB-lite"/>
    </source>
</evidence>
<feature type="compositionally biased region" description="Acidic residues" evidence="1">
    <location>
        <begin position="513"/>
        <end position="525"/>
    </location>
</feature>
<name>U6GQT9_EIMAC</name>
<accession>U6GQT9</accession>
<organism evidence="2 3">
    <name type="scientific">Eimeria acervulina</name>
    <name type="common">Coccidian parasite</name>
    <dbReference type="NCBI Taxonomy" id="5801"/>
    <lineage>
        <taxon>Eukaryota</taxon>
        <taxon>Sar</taxon>
        <taxon>Alveolata</taxon>
        <taxon>Apicomplexa</taxon>
        <taxon>Conoidasida</taxon>
        <taxon>Coccidia</taxon>
        <taxon>Eucoccidiorida</taxon>
        <taxon>Eimeriorina</taxon>
        <taxon>Eimeriidae</taxon>
        <taxon>Eimeria</taxon>
    </lineage>
</organism>
<reference evidence="2" key="2">
    <citation type="submission" date="2013-10" db="EMBL/GenBank/DDBJ databases">
        <authorList>
            <person name="Aslett M."/>
        </authorList>
    </citation>
    <scope>NUCLEOTIDE SEQUENCE</scope>
    <source>
        <strain evidence="2">Houghton</strain>
    </source>
</reference>
<gene>
    <name evidence="2" type="ORF">EAH_00063910</name>
</gene>
<evidence type="ECO:0000313" key="2">
    <source>
        <dbReference type="EMBL" id="CDI81947.1"/>
    </source>
</evidence>
<reference evidence="2" key="1">
    <citation type="submission" date="2013-10" db="EMBL/GenBank/DDBJ databases">
        <title>Genomic analysis of the causative agents of coccidiosis in chickens.</title>
        <authorList>
            <person name="Reid A.J."/>
            <person name="Blake D."/>
            <person name="Billington K."/>
            <person name="Browne H."/>
            <person name="Dunn M."/>
            <person name="Hung S."/>
            <person name="Kawahara F."/>
            <person name="Miranda-Saavedra D."/>
            <person name="Mourier T."/>
            <person name="Nagra H."/>
            <person name="Otto T.D."/>
            <person name="Rawlings N."/>
            <person name="Sanchez A."/>
            <person name="Sanders M."/>
            <person name="Subramaniam C."/>
            <person name="Tay Y."/>
            <person name="Dear P."/>
            <person name="Doerig C."/>
            <person name="Gruber A."/>
            <person name="Parkinson J."/>
            <person name="Shirley M."/>
            <person name="Wan K.L."/>
            <person name="Berriman M."/>
            <person name="Tomley F."/>
            <person name="Pain A."/>
        </authorList>
    </citation>
    <scope>NUCLEOTIDE SEQUENCE</scope>
    <source>
        <strain evidence="2">Houghton</strain>
    </source>
</reference>
<feature type="region of interest" description="Disordered" evidence="1">
    <location>
        <begin position="478"/>
        <end position="540"/>
    </location>
</feature>
<dbReference type="EMBL" id="HG671914">
    <property type="protein sequence ID" value="CDI81947.1"/>
    <property type="molecule type" value="Genomic_DNA"/>
</dbReference>
<dbReference type="OMA" id="THSQSHW"/>
<keyword evidence="3" id="KW-1185">Reference proteome</keyword>
<feature type="compositionally biased region" description="Polar residues" evidence="1">
    <location>
        <begin position="483"/>
        <end position="510"/>
    </location>
</feature>
<sequence length="757" mass="83158">MDPHPHPRPVGVHTAFASVEDGFPHAGRKTVLDCGGRAAYSQFPFKKNSSYSFSVRLLNVTFVSLAVVYLLLRCFDFTRKRSGQLTRSLAASDGRPCHGYGEDEQSEKDGEAGGEGGISIQEHGGTVWGRQAEGPFERLLSRTRGAVQLTPVLTTTDSGFPRGMYGSTSRLGQGDEGPTEFDVAHSVGAGPQELPSVQEVPDSVSGIQIRLHVEDSNKNRNYEGRSGRGFAPRLREGETLQMWDQRNLPPHVEQEVITMFEQMIHCALSCRLVVRAMTRQQRLRLVNHMGRLLALQLGALSLVQEHLERFRTRLGDALLKLCNEALLRSGQETHLEESRQRIRELQAVVEKLKQPRPRSELNVPHVYRPKMVSLVRTGTVVVEVCIKVLEGLSNFEAVNKSKPPPDLITQLALVLSYVYEAHSSYIGRDSLLRQHILNCQKCVESQPLLSRRHAQSRNELIPPLDVLVQQIRQAVRDAGGIPQSPSHATKTHQNAAPKSSASVQQASTSREPLDEEGIPTQEQEESYSALHPSSTSSGAGLQGLQAAAFAEPRPQQPWDFSARHLPDLAYSAQQEVATSGTPRYPQSFPSPLPHPLLSPSLPSMHVQPYGFQGALTNANRREVNGLLQIRTSEHTDRTAIQAPGVSPFHEAAPPFPSYPQSPRRAFAGPYAHAGFQRYPSHGGHNVSNQIAPPSLLPPTARPTVHASGAAYGWYYETVSLGTRQPEAPEQVQGMLGDLLKGGLKLEDVFPSTKPPGQ</sequence>
<dbReference type="AlphaFoldDB" id="U6GQT9"/>
<dbReference type="Proteomes" id="UP000018050">
    <property type="component" value="Unassembled WGS sequence"/>
</dbReference>
<protein>
    <submittedName>
        <fullName evidence="2">Uncharacterized protein</fullName>
    </submittedName>
</protein>
<dbReference type="OrthoDB" id="348014at2759"/>
<dbReference type="RefSeq" id="XP_013248490.1">
    <property type="nucleotide sequence ID" value="XM_013393036.1"/>
</dbReference>
<feature type="region of interest" description="Disordered" evidence="1">
    <location>
        <begin position="86"/>
        <end position="125"/>
    </location>
</feature>
<proteinExistence type="predicted"/>
<evidence type="ECO:0000313" key="3">
    <source>
        <dbReference type="Proteomes" id="UP000018050"/>
    </source>
</evidence>
<dbReference type="GeneID" id="25274461"/>